<sequence>MQPKQGLLIAENSTISDDQLNKIIRRNESIEDYYHIEREVFARCNWIKC</sequence>
<dbReference type="EMBL" id="ASGP02000009">
    <property type="protein sequence ID" value="KAH9491256.1"/>
    <property type="molecule type" value="Genomic_DNA"/>
</dbReference>
<dbReference type="AlphaFoldDB" id="A0A922HLS9"/>
<gene>
    <name evidence="1" type="ORF">DERF_015988</name>
</gene>
<proteinExistence type="predicted"/>
<reference evidence="1" key="1">
    <citation type="submission" date="2013-05" db="EMBL/GenBank/DDBJ databases">
        <authorList>
            <person name="Yim A.K.Y."/>
            <person name="Chan T.F."/>
            <person name="Ji K.M."/>
            <person name="Liu X.Y."/>
            <person name="Zhou J.W."/>
            <person name="Li R.Q."/>
            <person name="Yang K.Y."/>
            <person name="Li J."/>
            <person name="Li M."/>
            <person name="Law P.T.W."/>
            <person name="Wu Y.L."/>
            <person name="Cai Z.L."/>
            <person name="Qin H."/>
            <person name="Bao Y."/>
            <person name="Leung R.K.K."/>
            <person name="Ng P.K.S."/>
            <person name="Zou J."/>
            <person name="Zhong X.J."/>
            <person name="Ran P.X."/>
            <person name="Zhong N.S."/>
            <person name="Liu Z.G."/>
            <person name="Tsui S.K.W."/>
        </authorList>
    </citation>
    <scope>NUCLEOTIDE SEQUENCE</scope>
    <source>
        <strain evidence="1">Derf</strain>
        <tissue evidence="1">Whole organism</tissue>
    </source>
</reference>
<reference evidence="1" key="2">
    <citation type="journal article" date="2022" name="Res Sq">
        <title>Comparative Genomics Reveals Insights into the Divergent Evolution of Astigmatic Mites and Household Pest Adaptations.</title>
        <authorList>
            <person name="Xiong Q."/>
            <person name="Wan A.T.-Y."/>
            <person name="Liu X.-Y."/>
            <person name="Fung C.S.-H."/>
            <person name="Xiao X."/>
            <person name="Malainual N."/>
            <person name="Hou J."/>
            <person name="Wang L."/>
            <person name="Wang M."/>
            <person name="Yang K."/>
            <person name="Cui Y."/>
            <person name="Leung E."/>
            <person name="Nong W."/>
            <person name="Shin S.-K."/>
            <person name="Au S."/>
            <person name="Jeong K.Y."/>
            <person name="Chew F.T."/>
            <person name="Hui J."/>
            <person name="Leung T.F."/>
            <person name="Tungtrongchitr A."/>
            <person name="Zhong N."/>
            <person name="Liu Z."/>
            <person name="Tsui S."/>
        </authorList>
    </citation>
    <scope>NUCLEOTIDE SEQUENCE</scope>
    <source>
        <strain evidence="1">Derf</strain>
        <tissue evidence="1">Whole organism</tissue>
    </source>
</reference>
<dbReference type="Proteomes" id="UP000790347">
    <property type="component" value="Unassembled WGS sequence"/>
</dbReference>
<comment type="caution">
    <text evidence="1">The sequence shown here is derived from an EMBL/GenBank/DDBJ whole genome shotgun (WGS) entry which is preliminary data.</text>
</comment>
<keyword evidence="2" id="KW-1185">Reference proteome</keyword>
<protein>
    <submittedName>
        <fullName evidence="1">Uncharacterized protein</fullName>
    </submittedName>
</protein>
<accession>A0A922HLS9</accession>
<evidence type="ECO:0000313" key="1">
    <source>
        <dbReference type="EMBL" id="KAH9491256.1"/>
    </source>
</evidence>
<organism evidence="1 2">
    <name type="scientific">Dermatophagoides farinae</name>
    <name type="common">American house dust mite</name>
    <dbReference type="NCBI Taxonomy" id="6954"/>
    <lineage>
        <taxon>Eukaryota</taxon>
        <taxon>Metazoa</taxon>
        <taxon>Ecdysozoa</taxon>
        <taxon>Arthropoda</taxon>
        <taxon>Chelicerata</taxon>
        <taxon>Arachnida</taxon>
        <taxon>Acari</taxon>
        <taxon>Acariformes</taxon>
        <taxon>Sarcoptiformes</taxon>
        <taxon>Astigmata</taxon>
        <taxon>Psoroptidia</taxon>
        <taxon>Analgoidea</taxon>
        <taxon>Pyroglyphidae</taxon>
        <taxon>Dermatophagoidinae</taxon>
        <taxon>Dermatophagoides</taxon>
    </lineage>
</organism>
<evidence type="ECO:0000313" key="2">
    <source>
        <dbReference type="Proteomes" id="UP000790347"/>
    </source>
</evidence>
<name>A0A922HLS9_DERFA</name>